<keyword evidence="3" id="KW-1185">Reference proteome</keyword>
<name>A0A8X6LIH0_TRICU</name>
<sequence>MSSIGTLLKITSSWVYLFYFAKEKNFHQTPQQNSPNPHHAPEPARAPNGSRPAHPIGNVAFLPLKISFSFPAIFQPSRHVIYSPIIFLPFSRHFSYTPSTRLPIGQAFHSQSSRSKARLAGTFAPRN</sequence>
<evidence type="ECO:0000256" key="1">
    <source>
        <dbReference type="SAM" id="MobiDB-lite"/>
    </source>
</evidence>
<organism evidence="2 3">
    <name type="scientific">Trichonephila clavata</name>
    <name type="common">Joro spider</name>
    <name type="synonym">Nephila clavata</name>
    <dbReference type="NCBI Taxonomy" id="2740835"/>
    <lineage>
        <taxon>Eukaryota</taxon>
        <taxon>Metazoa</taxon>
        <taxon>Ecdysozoa</taxon>
        <taxon>Arthropoda</taxon>
        <taxon>Chelicerata</taxon>
        <taxon>Arachnida</taxon>
        <taxon>Araneae</taxon>
        <taxon>Araneomorphae</taxon>
        <taxon>Entelegynae</taxon>
        <taxon>Araneoidea</taxon>
        <taxon>Nephilidae</taxon>
        <taxon>Trichonephila</taxon>
    </lineage>
</organism>
<comment type="caution">
    <text evidence="2">The sequence shown here is derived from an EMBL/GenBank/DDBJ whole genome shotgun (WGS) entry which is preliminary data.</text>
</comment>
<protein>
    <submittedName>
        <fullName evidence="2">Uncharacterized protein</fullName>
    </submittedName>
</protein>
<feature type="compositionally biased region" description="Polar residues" evidence="1">
    <location>
        <begin position="27"/>
        <end position="36"/>
    </location>
</feature>
<dbReference type="EMBL" id="BMAO01016568">
    <property type="protein sequence ID" value="GFR09582.1"/>
    <property type="molecule type" value="Genomic_DNA"/>
</dbReference>
<dbReference type="AlphaFoldDB" id="A0A8X6LIH0"/>
<evidence type="ECO:0000313" key="2">
    <source>
        <dbReference type="EMBL" id="GFR09582.1"/>
    </source>
</evidence>
<gene>
    <name evidence="2" type="ORF">TNCT_337981</name>
</gene>
<dbReference type="Proteomes" id="UP000887116">
    <property type="component" value="Unassembled WGS sequence"/>
</dbReference>
<feature type="region of interest" description="Disordered" evidence="1">
    <location>
        <begin position="27"/>
        <end position="53"/>
    </location>
</feature>
<evidence type="ECO:0000313" key="3">
    <source>
        <dbReference type="Proteomes" id="UP000887116"/>
    </source>
</evidence>
<proteinExistence type="predicted"/>
<accession>A0A8X6LIH0</accession>
<reference evidence="2" key="1">
    <citation type="submission" date="2020-07" db="EMBL/GenBank/DDBJ databases">
        <title>Multicomponent nature underlies the extraordinary mechanical properties of spider dragline silk.</title>
        <authorList>
            <person name="Kono N."/>
            <person name="Nakamura H."/>
            <person name="Mori M."/>
            <person name="Yoshida Y."/>
            <person name="Ohtoshi R."/>
            <person name="Malay A.D."/>
            <person name="Moran D.A.P."/>
            <person name="Tomita M."/>
            <person name="Numata K."/>
            <person name="Arakawa K."/>
        </authorList>
    </citation>
    <scope>NUCLEOTIDE SEQUENCE</scope>
</reference>